<evidence type="ECO:0000313" key="1">
    <source>
        <dbReference type="EMBL" id="GGK17907.1"/>
    </source>
</evidence>
<dbReference type="EMBL" id="BMNR01000002">
    <property type="protein sequence ID" value="GGK17907.1"/>
    <property type="molecule type" value="Genomic_DNA"/>
</dbReference>
<protein>
    <submittedName>
        <fullName evidence="1">Uncharacterized protein</fullName>
    </submittedName>
</protein>
<evidence type="ECO:0000313" key="2">
    <source>
        <dbReference type="Proteomes" id="UP000612329"/>
    </source>
</evidence>
<organism evidence="1 2">
    <name type="scientific">Yeosuana aromativorans</name>
    <dbReference type="NCBI Taxonomy" id="288019"/>
    <lineage>
        <taxon>Bacteria</taxon>
        <taxon>Pseudomonadati</taxon>
        <taxon>Bacteroidota</taxon>
        <taxon>Flavobacteriia</taxon>
        <taxon>Flavobacteriales</taxon>
        <taxon>Flavobacteriaceae</taxon>
        <taxon>Yeosuana</taxon>
    </lineage>
</organism>
<reference evidence="1" key="2">
    <citation type="submission" date="2020-09" db="EMBL/GenBank/DDBJ databases">
        <authorList>
            <person name="Sun Q."/>
            <person name="Ohkuma M."/>
        </authorList>
    </citation>
    <scope>NUCLEOTIDE SEQUENCE</scope>
    <source>
        <strain evidence="1">JCM 12862</strain>
    </source>
</reference>
<accession>A0A8J3BLK7</accession>
<dbReference type="AlphaFoldDB" id="A0A8J3BLK7"/>
<proteinExistence type="predicted"/>
<keyword evidence="2" id="KW-1185">Reference proteome</keyword>
<comment type="caution">
    <text evidence="1">The sequence shown here is derived from an EMBL/GenBank/DDBJ whole genome shotgun (WGS) entry which is preliminary data.</text>
</comment>
<sequence>MIMKSKNVLKIALALVVVVALGTVSFKSFAHKNKVHTITSSKKIDKDSNVIVTIDKTTTAKDFDDITDMLKENGITVTFSNIERNDLGELTGINIELEDGTNNKAESTISSNMPIAQITFGRKDGLLFISQSNTEKGAFAFFNQPNMMPFGFENDSLMGQNFQSFGNLNFDDFFNDDDNSFFFKGQNMTIDQLREQMKKQLQSSGMNPNGLSWFFDSESDSPSKFNFKDDPNLNKLIIIDGKESDFKTLKDLEKNGKLAAVDMLKPKTAISIYGQKAKDGAVIVTTK</sequence>
<gene>
    <name evidence="1" type="ORF">GCM10007962_10150</name>
</gene>
<reference evidence="1" key="1">
    <citation type="journal article" date="2014" name="Int. J. Syst. Evol. Microbiol.">
        <title>Complete genome sequence of Corynebacterium casei LMG S-19264T (=DSM 44701T), isolated from a smear-ripened cheese.</title>
        <authorList>
            <consortium name="US DOE Joint Genome Institute (JGI-PGF)"/>
            <person name="Walter F."/>
            <person name="Albersmeier A."/>
            <person name="Kalinowski J."/>
            <person name="Ruckert C."/>
        </authorList>
    </citation>
    <scope>NUCLEOTIDE SEQUENCE</scope>
    <source>
        <strain evidence="1">JCM 12862</strain>
    </source>
</reference>
<dbReference type="Proteomes" id="UP000612329">
    <property type="component" value="Unassembled WGS sequence"/>
</dbReference>
<name>A0A8J3BLK7_9FLAO</name>